<evidence type="ECO:0000313" key="1">
    <source>
        <dbReference type="EMBL" id="TGY65520.1"/>
    </source>
</evidence>
<keyword evidence="2" id="KW-1185">Reference proteome</keyword>
<dbReference type="EMBL" id="SRYG01000016">
    <property type="protein sequence ID" value="TGY65520.1"/>
    <property type="molecule type" value="Genomic_DNA"/>
</dbReference>
<gene>
    <name evidence="1" type="ORF">E5336_08130</name>
</gene>
<sequence>MNSIKQYIGLMLKRAQLYRNGGYKNAKPLTRTVEDYQAHFFAFLIDVNICLLPVYIWVIEFLLILCGLIPPHFFDLLFYLMYALLFVTCVILLSVVTARFQGQTIGYSLMGLRLVGRNKREASPLTLIMRQVFGFGVPTMVLGFFFKTTGMVGWWALNGLCALAMPNQQTIFDLVFKLILVRDPETNIEIREKAEAEPAKERKPAVKKQKEELDVSPIDLHIRSNYSDDGYYDVEEIFKQAKKLGLETISITDHNCARVNAAAPRFAKLYDIQYIPGVEFDCQYNGERLRILGYYIDWNQEIFNVLEQESLRREKEMSIERVKKFEQYSGIVIDLDSLMSNSRFQTITAQQITEMVFRNRQTRKLPFVTKYLDRCANEKEAMARFKNDVFGKSGSCFVEGKYPSAEEIIDAIHDANGIAILSSWHLDYIDDHTIEELIGLGLDGIECFSPAIQKQTMTALLRLVQKNKLFVSAGSDFHGPNRPGRDLGVTNCPDKGLALVRIFTKAADMTK</sequence>
<accession>A0AC61R6M2</accession>
<proteinExistence type="predicted"/>
<protein>
    <submittedName>
        <fullName evidence="1">PHP domain-containing protein</fullName>
    </submittedName>
</protein>
<dbReference type="Proteomes" id="UP000308836">
    <property type="component" value="Unassembled WGS sequence"/>
</dbReference>
<organism evidence="1 2">
    <name type="scientific">Dubosiella muris</name>
    <dbReference type="NCBI Taxonomy" id="3038133"/>
    <lineage>
        <taxon>Bacteria</taxon>
        <taxon>Bacillati</taxon>
        <taxon>Bacillota</taxon>
        <taxon>Erysipelotrichia</taxon>
        <taxon>Erysipelotrichales</taxon>
        <taxon>Erysipelotrichaceae</taxon>
        <taxon>Dubosiella</taxon>
    </lineage>
</organism>
<comment type="caution">
    <text evidence="1">The sequence shown here is derived from an EMBL/GenBank/DDBJ whole genome shotgun (WGS) entry which is preliminary data.</text>
</comment>
<reference evidence="1" key="1">
    <citation type="submission" date="2019-04" db="EMBL/GenBank/DDBJ databases">
        <title>Microbes associate with the intestines of laboratory mice.</title>
        <authorList>
            <person name="Navarre W."/>
            <person name="Wong E."/>
            <person name="Huang K."/>
            <person name="Tropini C."/>
            <person name="Ng K."/>
            <person name="Yu B."/>
        </authorList>
    </citation>
    <scope>NUCLEOTIDE SEQUENCE</scope>
    <source>
        <strain evidence="1">NM09_H32</strain>
    </source>
</reference>
<name>A0AC61R6M2_9FIRM</name>
<evidence type="ECO:0000313" key="2">
    <source>
        <dbReference type="Proteomes" id="UP000308836"/>
    </source>
</evidence>